<dbReference type="Proteomes" id="UP000692954">
    <property type="component" value="Unassembled WGS sequence"/>
</dbReference>
<gene>
    <name evidence="1" type="ORF">PSON_ATCC_30995.1.T0020210</name>
</gene>
<comment type="caution">
    <text evidence="1">The sequence shown here is derived from an EMBL/GenBank/DDBJ whole genome shotgun (WGS) entry which is preliminary data.</text>
</comment>
<dbReference type="AlphaFoldDB" id="A0A8S1JXX8"/>
<evidence type="ECO:0000313" key="1">
    <source>
        <dbReference type="EMBL" id="CAD8047075.1"/>
    </source>
</evidence>
<dbReference type="OrthoDB" id="298165at2759"/>
<protein>
    <submittedName>
        <fullName evidence="1">Uncharacterized protein</fullName>
    </submittedName>
</protein>
<proteinExistence type="predicted"/>
<organism evidence="1 2">
    <name type="scientific">Paramecium sonneborni</name>
    <dbReference type="NCBI Taxonomy" id="65129"/>
    <lineage>
        <taxon>Eukaryota</taxon>
        <taxon>Sar</taxon>
        <taxon>Alveolata</taxon>
        <taxon>Ciliophora</taxon>
        <taxon>Intramacronucleata</taxon>
        <taxon>Oligohymenophorea</taxon>
        <taxon>Peniculida</taxon>
        <taxon>Parameciidae</taxon>
        <taxon>Paramecium</taxon>
    </lineage>
</organism>
<sequence length="142" mass="16602">MGQICKSVQLDQHLNAIETIQSSIPNDEGEFCKPENFYKFNKFIEERHRNSNSTIDPLINGNINDNLINKENESFIVEEQVKLIEKEEYQNQIPRNQKSCIKSKNKDLKQNLKNKKKVSFNDFEFFNFSVNPKLSSSSLEII</sequence>
<keyword evidence="2" id="KW-1185">Reference proteome</keyword>
<dbReference type="EMBL" id="CAJJDN010000002">
    <property type="protein sequence ID" value="CAD8047075.1"/>
    <property type="molecule type" value="Genomic_DNA"/>
</dbReference>
<evidence type="ECO:0000313" key="2">
    <source>
        <dbReference type="Proteomes" id="UP000692954"/>
    </source>
</evidence>
<accession>A0A8S1JXX8</accession>
<reference evidence="1" key="1">
    <citation type="submission" date="2021-01" db="EMBL/GenBank/DDBJ databases">
        <authorList>
            <consortium name="Genoscope - CEA"/>
            <person name="William W."/>
        </authorList>
    </citation>
    <scope>NUCLEOTIDE SEQUENCE</scope>
</reference>
<name>A0A8S1JXX8_9CILI</name>